<protein>
    <submittedName>
        <fullName evidence="3">Uncharacterized protein LOC116296961</fullName>
    </submittedName>
</protein>
<dbReference type="RefSeq" id="XP_031560946.1">
    <property type="nucleotide sequence ID" value="XM_031705086.1"/>
</dbReference>
<dbReference type="InParanoid" id="A0A6P8I094"/>
<gene>
    <name evidence="3" type="primary">LOC116296961</name>
</gene>
<dbReference type="Proteomes" id="UP000515163">
    <property type="component" value="Unplaced"/>
</dbReference>
<dbReference type="GeneID" id="116296961"/>
<reference evidence="3" key="1">
    <citation type="submission" date="2025-08" db="UniProtKB">
        <authorList>
            <consortium name="RefSeq"/>
        </authorList>
    </citation>
    <scope>IDENTIFICATION</scope>
    <source>
        <tissue evidence="3">Tentacle</tissue>
    </source>
</reference>
<dbReference type="AlphaFoldDB" id="A0A6P8I094"/>
<name>A0A6P8I094_ACTTE</name>
<accession>A0A6P8I094</accession>
<feature type="region of interest" description="Disordered" evidence="1">
    <location>
        <begin position="267"/>
        <end position="288"/>
    </location>
</feature>
<organism evidence="2 3">
    <name type="scientific">Actinia tenebrosa</name>
    <name type="common">Australian red waratah sea anemone</name>
    <dbReference type="NCBI Taxonomy" id="6105"/>
    <lineage>
        <taxon>Eukaryota</taxon>
        <taxon>Metazoa</taxon>
        <taxon>Cnidaria</taxon>
        <taxon>Anthozoa</taxon>
        <taxon>Hexacorallia</taxon>
        <taxon>Actiniaria</taxon>
        <taxon>Actiniidae</taxon>
        <taxon>Actinia</taxon>
    </lineage>
</organism>
<keyword evidence="2" id="KW-1185">Reference proteome</keyword>
<proteinExistence type="predicted"/>
<evidence type="ECO:0000313" key="2">
    <source>
        <dbReference type="Proteomes" id="UP000515163"/>
    </source>
</evidence>
<dbReference type="KEGG" id="aten:116296961"/>
<dbReference type="OrthoDB" id="5973651at2759"/>
<sequence>MTTNPALAELESTADVGEAKRDLVLRFVRDQESLQTSQVELKLVDDDTIDLIDSAFTANEIALQKNNEQINTDVKNNEDLLRTGVSGLTLDDDGGEAKGLAISDMEQVPRPPSGRPQSRKAHRKRSSEFKEKRKISYSSRINDIERFSNNSPMSPFPVDAYGSLNQPHQHVVQPDFDSNSALNSSWPQQILSRKSSAGSSYRKHALHTPEKHLFFEGAENVYPHETRPTSSQNFQRLASGEALMAARVRKHSANERITCNINQMMDSPIHHSRSSSPTKSTRRLTSRGRTLINLGLEPVDPSEIPILRAASAGKAASLSGPYALVQLPPISRETPTAMPPFS</sequence>
<evidence type="ECO:0000256" key="1">
    <source>
        <dbReference type="SAM" id="MobiDB-lite"/>
    </source>
</evidence>
<feature type="region of interest" description="Disordered" evidence="1">
    <location>
        <begin position="91"/>
        <end position="135"/>
    </location>
</feature>
<evidence type="ECO:0000313" key="3">
    <source>
        <dbReference type="RefSeq" id="XP_031560946.1"/>
    </source>
</evidence>